<dbReference type="GO" id="GO:0005737">
    <property type="term" value="C:cytoplasm"/>
    <property type="evidence" value="ECO:0007669"/>
    <property type="project" value="UniProtKB-ARBA"/>
</dbReference>
<evidence type="ECO:0000313" key="7">
    <source>
        <dbReference type="EMBL" id="MBC5713445.1"/>
    </source>
</evidence>
<evidence type="ECO:0000256" key="2">
    <source>
        <dbReference type="ARBA" id="ARBA00022723"/>
    </source>
</evidence>
<evidence type="ECO:0000259" key="4">
    <source>
        <dbReference type="Pfam" id="PF00557"/>
    </source>
</evidence>
<organism evidence="7 8">
    <name type="scientific">Roseburia zhanii</name>
    <dbReference type="NCBI Taxonomy" id="2763064"/>
    <lineage>
        <taxon>Bacteria</taxon>
        <taxon>Bacillati</taxon>
        <taxon>Bacillota</taxon>
        <taxon>Clostridia</taxon>
        <taxon>Lachnospirales</taxon>
        <taxon>Lachnospiraceae</taxon>
        <taxon>Roseburia</taxon>
    </lineage>
</organism>
<dbReference type="InterPro" id="IPR000994">
    <property type="entry name" value="Pept_M24"/>
</dbReference>
<keyword evidence="7" id="KW-0645">Protease</keyword>
<keyword evidence="7" id="KW-0031">Aminopeptidase</keyword>
<dbReference type="RefSeq" id="WP_186866377.1">
    <property type="nucleotide sequence ID" value="NZ_JACOPH010000002.1"/>
</dbReference>
<dbReference type="Gene3D" id="3.40.350.10">
    <property type="entry name" value="Creatinase/prolidase N-terminal domain"/>
    <property type="match status" value="2"/>
</dbReference>
<accession>A0A923LNF1</accession>
<dbReference type="Pfam" id="PF00557">
    <property type="entry name" value="Peptidase_M24"/>
    <property type="match status" value="1"/>
</dbReference>
<evidence type="ECO:0000259" key="6">
    <source>
        <dbReference type="Pfam" id="PF16188"/>
    </source>
</evidence>
<evidence type="ECO:0000256" key="1">
    <source>
        <dbReference type="ARBA" id="ARBA00008766"/>
    </source>
</evidence>
<dbReference type="InterPro" id="IPR029149">
    <property type="entry name" value="Creatin/AminoP/Spt16_N"/>
</dbReference>
<dbReference type="InterPro" id="IPR050422">
    <property type="entry name" value="X-Pro_aminopeptidase_P"/>
</dbReference>
<dbReference type="FunFam" id="3.40.350.10:FF:000003">
    <property type="entry name" value="Xaa-pro aminopeptidase P"/>
    <property type="match status" value="1"/>
</dbReference>
<dbReference type="Pfam" id="PF01321">
    <property type="entry name" value="Creatinase_N"/>
    <property type="match status" value="1"/>
</dbReference>
<keyword evidence="2" id="KW-0479">Metal-binding</keyword>
<feature type="domain" description="Peptidase M24" evidence="4">
    <location>
        <begin position="316"/>
        <end position="529"/>
    </location>
</feature>
<feature type="domain" description="Creatinase N-terminal" evidence="5">
    <location>
        <begin position="10"/>
        <end position="134"/>
    </location>
</feature>
<dbReference type="Pfam" id="PF16188">
    <property type="entry name" value="Peptidase_M24_C"/>
    <property type="match status" value="1"/>
</dbReference>
<evidence type="ECO:0000256" key="3">
    <source>
        <dbReference type="ARBA" id="ARBA00022801"/>
    </source>
</evidence>
<dbReference type="SUPFAM" id="SSF55920">
    <property type="entry name" value="Creatinase/aminopeptidase"/>
    <property type="match status" value="1"/>
</dbReference>
<dbReference type="GO" id="GO:0046872">
    <property type="term" value="F:metal ion binding"/>
    <property type="evidence" value="ECO:0007669"/>
    <property type="project" value="UniProtKB-KW"/>
</dbReference>
<dbReference type="Proteomes" id="UP000606720">
    <property type="component" value="Unassembled WGS sequence"/>
</dbReference>
<dbReference type="InterPro" id="IPR036005">
    <property type="entry name" value="Creatinase/aminopeptidase-like"/>
</dbReference>
<dbReference type="CDD" id="cd01085">
    <property type="entry name" value="APP"/>
    <property type="match status" value="1"/>
</dbReference>
<dbReference type="Gene3D" id="3.90.230.10">
    <property type="entry name" value="Creatinase/methionine aminopeptidase superfamily"/>
    <property type="match status" value="1"/>
</dbReference>
<reference evidence="7" key="1">
    <citation type="submission" date="2020-08" db="EMBL/GenBank/DDBJ databases">
        <title>Genome public.</title>
        <authorList>
            <person name="Liu C."/>
            <person name="Sun Q."/>
        </authorList>
    </citation>
    <scope>NUCLEOTIDE SEQUENCE</scope>
    <source>
        <strain evidence="7">BX1005</strain>
    </source>
</reference>
<dbReference type="PANTHER" id="PTHR43763">
    <property type="entry name" value="XAA-PRO AMINOPEPTIDASE 1"/>
    <property type="match status" value="1"/>
</dbReference>
<protein>
    <submittedName>
        <fullName evidence="7">Aminopeptidase P family protein</fullName>
    </submittedName>
</protein>
<keyword evidence="3" id="KW-0378">Hydrolase</keyword>
<name>A0A923LNF1_9FIRM</name>
<keyword evidence="8" id="KW-1185">Reference proteome</keyword>
<dbReference type="FunFam" id="3.90.230.10:FF:000009">
    <property type="entry name" value="xaa-Pro aminopeptidase 2"/>
    <property type="match status" value="1"/>
</dbReference>
<evidence type="ECO:0000259" key="5">
    <source>
        <dbReference type="Pfam" id="PF01321"/>
    </source>
</evidence>
<sequence>MTMTDPVRVRLAALRAQMAERGIDIYVVPTADFHGSEYVGEYFKAREYMTGFTGSAGTAVILQDEAGLWTDGRYFIQAAKQLEGSGVTLYRMGEEGVCTVTEFIRDKLKENGCIGCDGRVLCAKTGEEYRKIAEERHGALKAEEDLVDLIWTDRPPLSKEPVFLLEEKYAGESIDAKLEKVREQMKAEHADSHILSSLYDIAWLLNVRGNDIAYVPVVLSYLLLTEQTCIWFLQEDILTEDQKKYLLDHQITTRPYASVYEYVKTLHDQTIWLDKEIVNYKIVHALPEDAKLLCKQNPTEMLKAVKNPVEIKNTIAAHIKDGVAFTKFMYWLKTHIGKETITEISASDYLEERRREQEHFIELSFDTICAYGANGAMMHYAATPQSNATIKPEGFLLVDSGGHYLEGTTDITRTMALGPISAEMKRHFTAVCRANLNLADAKFLYGCKGINLDILAREPLWSMELDYKCGTGHGVGHILNVHEGPNAFRWKQRGNDDNAVLEAGMITTDEPGVYLEGAYGIRTENELLCRQAGKNEYGQFMCFETITYAPIDLDAIDADEMSRKEIELLNQYHKKVYDTLSPYMTEDENRWLKEYTRAI</sequence>
<dbReference type="PANTHER" id="PTHR43763:SF6">
    <property type="entry name" value="XAA-PRO AMINOPEPTIDASE 1"/>
    <property type="match status" value="1"/>
</dbReference>
<gene>
    <name evidence="7" type="ORF">H8S17_04315</name>
</gene>
<dbReference type="InterPro" id="IPR033740">
    <property type="entry name" value="Pept_M24B"/>
</dbReference>
<comment type="caution">
    <text evidence="7">The sequence shown here is derived from an EMBL/GenBank/DDBJ whole genome shotgun (WGS) entry which is preliminary data.</text>
</comment>
<feature type="domain" description="Peptidase M24 C-terminal" evidence="6">
    <location>
        <begin position="539"/>
        <end position="599"/>
    </location>
</feature>
<dbReference type="Pfam" id="PF16189">
    <property type="entry name" value="Creatinase_N_2"/>
    <property type="match status" value="1"/>
</dbReference>
<dbReference type="EMBL" id="JACOPH010000002">
    <property type="protein sequence ID" value="MBC5713445.1"/>
    <property type="molecule type" value="Genomic_DNA"/>
</dbReference>
<dbReference type="InterPro" id="IPR000587">
    <property type="entry name" value="Creatinase_N"/>
</dbReference>
<proteinExistence type="inferred from homology"/>
<evidence type="ECO:0000313" key="8">
    <source>
        <dbReference type="Proteomes" id="UP000606720"/>
    </source>
</evidence>
<dbReference type="AlphaFoldDB" id="A0A923LNF1"/>
<dbReference type="SUPFAM" id="SSF53092">
    <property type="entry name" value="Creatinase/prolidase N-terminal domain"/>
    <property type="match status" value="1"/>
</dbReference>
<dbReference type="GO" id="GO:0070006">
    <property type="term" value="F:metalloaminopeptidase activity"/>
    <property type="evidence" value="ECO:0007669"/>
    <property type="project" value="InterPro"/>
</dbReference>
<dbReference type="InterPro" id="IPR032416">
    <property type="entry name" value="Peptidase_M24_C"/>
</dbReference>
<comment type="similarity">
    <text evidence="1">Belongs to the peptidase M24B family.</text>
</comment>